<dbReference type="EMBL" id="MU070300">
    <property type="protein sequence ID" value="KAF5828467.1"/>
    <property type="molecule type" value="Genomic_DNA"/>
</dbReference>
<evidence type="ECO:0008006" key="3">
    <source>
        <dbReference type="Google" id="ProtNLM"/>
    </source>
</evidence>
<gene>
    <name evidence="1" type="ORF">DUNSADRAFT_17575</name>
</gene>
<dbReference type="Proteomes" id="UP000815325">
    <property type="component" value="Unassembled WGS sequence"/>
</dbReference>
<reference evidence="1" key="1">
    <citation type="submission" date="2017-08" db="EMBL/GenBank/DDBJ databases">
        <authorList>
            <person name="Polle J.E."/>
            <person name="Barry K."/>
            <person name="Cushman J."/>
            <person name="Schmutz J."/>
            <person name="Tran D."/>
            <person name="Hathwaick L.T."/>
            <person name="Yim W.C."/>
            <person name="Jenkins J."/>
            <person name="Mckie-Krisberg Z.M."/>
            <person name="Prochnik S."/>
            <person name="Lindquist E."/>
            <person name="Dockter R.B."/>
            <person name="Adam C."/>
            <person name="Molina H."/>
            <person name="Bunkerborg J."/>
            <person name="Jin E."/>
            <person name="Buchheim M."/>
            <person name="Magnuson J."/>
        </authorList>
    </citation>
    <scope>NUCLEOTIDE SEQUENCE</scope>
    <source>
        <strain evidence="1">CCAP 19/18</strain>
    </source>
</reference>
<accession>A0ABQ7G1I4</accession>
<keyword evidence="2" id="KW-1185">Reference proteome</keyword>
<sequence length="73" mass="8065">MHCSYDCMLNSPPKNHHAFGTLSAEILSALDAALRHVHGCKLVRPSSLIHCFVIAHSNEAWEAQCNAAIRVRN</sequence>
<protein>
    <recommendedName>
        <fullName evidence="3">Encoded protein</fullName>
    </recommendedName>
</protein>
<comment type="caution">
    <text evidence="1">The sequence shown here is derived from an EMBL/GenBank/DDBJ whole genome shotgun (WGS) entry which is preliminary data.</text>
</comment>
<evidence type="ECO:0000313" key="2">
    <source>
        <dbReference type="Proteomes" id="UP000815325"/>
    </source>
</evidence>
<proteinExistence type="predicted"/>
<organism evidence="1 2">
    <name type="scientific">Dunaliella salina</name>
    <name type="common">Green alga</name>
    <name type="synonym">Protococcus salinus</name>
    <dbReference type="NCBI Taxonomy" id="3046"/>
    <lineage>
        <taxon>Eukaryota</taxon>
        <taxon>Viridiplantae</taxon>
        <taxon>Chlorophyta</taxon>
        <taxon>core chlorophytes</taxon>
        <taxon>Chlorophyceae</taxon>
        <taxon>CS clade</taxon>
        <taxon>Chlamydomonadales</taxon>
        <taxon>Dunaliellaceae</taxon>
        <taxon>Dunaliella</taxon>
    </lineage>
</organism>
<name>A0ABQ7G1I4_DUNSA</name>
<evidence type="ECO:0000313" key="1">
    <source>
        <dbReference type="EMBL" id="KAF5828467.1"/>
    </source>
</evidence>